<dbReference type="Proteomes" id="UP000812287">
    <property type="component" value="Unassembled WGS sequence"/>
</dbReference>
<reference evidence="1" key="1">
    <citation type="submission" date="2020-11" db="EMBL/GenBank/DDBJ databases">
        <title>Adaptations for nitrogen fixation in a non-lichenized fungal sporocarp promotes dispersal by wood-feeding termites.</title>
        <authorList>
            <consortium name="DOE Joint Genome Institute"/>
            <person name="Koch R.A."/>
            <person name="Yoon G."/>
            <person name="Arayal U."/>
            <person name="Lail K."/>
            <person name="Amirebrahimi M."/>
            <person name="Labutti K."/>
            <person name="Lipzen A."/>
            <person name="Riley R."/>
            <person name="Barry K."/>
            <person name="Henrissat B."/>
            <person name="Grigoriev I.V."/>
            <person name="Herr J.R."/>
            <person name="Aime M.C."/>
        </authorList>
    </citation>
    <scope>NUCLEOTIDE SEQUENCE</scope>
    <source>
        <strain evidence="1">MCA 3950</strain>
    </source>
</reference>
<gene>
    <name evidence="1" type="ORF">BT62DRAFT_1005429</name>
</gene>
<sequence length="187" mass="21470">MVFQFCMRYAPIPASTSRGMDYLAVTPFLWVLLSPVSFPVAIFPPPTPDAVSAKPYTNIVDMVCTNLSRRRYRRAMLSTHRRTPDNSSLRPSTGSYVLNVELATEHRIIQCSLFHKSLLAPHSSSPPRRFYASSLKRRVLSLRFACPLNDASYNHIDVCMFSLAQHLSVYSLRMVEYRRLSHLLRQF</sequence>
<proteinExistence type="predicted"/>
<evidence type="ECO:0000313" key="2">
    <source>
        <dbReference type="Proteomes" id="UP000812287"/>
    </source>
</evidence>
<dbReference type="AlphaFoldDB" id="A0A9P7VV53"/>
<accession>A0A9P7VV53</accession>
<evidence type="ECO:0000313" key="1">
    <source>
        <dbReference type="EMBL" id="KAG7447030.1"/>
    </source>
</evidence>
<organism evidence="1 2">
    <name type="scientific">Guyanagaster necrorhizus</name>
    <dbReference type="NCBI Taxonomy" id="856835"/>
    <lineage>
        <taxon>Eukaryota</taxon>
        <taxon>Fungi</taxon>
        <taxon>Dikarya</taxon>
        <taxon>Basidiomycota</taxon>
        <taxon>Agaricomycotina</taxon>
        <taxon>Agaricomycetes</taxon>
        <taxon>Agaricomycetidae</taxon>
        <taxon>Agaricales</taxon>
        <taxon>Marasmiineae</taxon>
        <taxon>Physalacriaceae</taxon>
        <taxon>Guyanagaster</taxon>
    </lineage>
</organism>
<keyword evidence="2" id="KW-1185">Reference proteome</keyword>
<dbReference type="RefSeq" id="XP_043040530.1">
    <property type="nucleotide sequence ID" value="XM_043177149.1"/>
</dbReference>
<dbReference type="GeneID" id="66099436"/>
<comment type="caution">
    <text evidence="1">The sequence shown here is derived from an EMBL/GenBank/DDBJ whole genome shotgun (WGS) entry which is preliminary data.</text>
</comment>
<dbReference type="EMBL" id="MU250533">
    <property type="protein sequence ID" value="KAG7447030.1"/>
    <property type="molecule type" value="Genomic_DNA"/>
</dbReference>
<protein>
    <submittedName>
        <fullName evidence="1">Uncharacterized protein</fullName>
    </submittedName>
</protein>
<name>A0A9P7VV53_9AGAR</name>